<evidence type="ECO:0000256" key="2">
    <source>
        <dbReference type="SAM" id="SignalP"/>
    </source>
</evidence>
<dbReference type="Proteomes" id="UP000199399">
    <property type="component" value="Unassembled WGS sequence"/>
</dbReference>
<evidence type="ECO:0000313" key="3">
    <source>
        <dbReference type="EMBL" id="SDF08664.1"/>
    </source>
</evidence>
<sequence length="755" mass="81405">MRIFALILWLLSLPAILSAAPFPVVSGEHDGFTRIVAQVPSGSSWEVAQTDGAVTLTLPGHRNGFDTSKVFDRIGRDRIATVKSDSGSLALKLNCTCRVSAFPSGADYAVIDVAAPGVTLSTPFVEPIRSSEPDTDLTSLHGSQIQQTPVPSLLPIIVKAPKQIQPPPTLKLDRTPLSETQQTALNEIQIQLAEELGTATTRGILVPSIRQPPTARSQVDPKAFAPALSPAPLPPAVSQELVSNMRITDSRDRPFGGNNEGVSTTRNGISCPTDSQIAIETWGTPDTFDQQISAGRTALFGEFDRIDSEAALTLARSYLYFGFGAEARQVLNLSPGLARDNRLLLDIADIMDHGRPQWPEMLEAYRECRTDIALWSILAQTEARGATPLPATSALRTLNKLPEHLRRLLAPQLSRRLLAHGNHEAAAAALRSLERLPDGLSGKATLAQAHVELEQGKIDEGTVKLESVVDENVEESPEALIALINTRIKTGQAISVETADLVEAYAQEHRGSPIGVELRRTHFMALVKSGQFDRAFMEIATRTSSSDKEGDLALRLYLINQLTKSASDIVFLDHVLKHSADDLAHLQSLSKFDLASRLLSLGFAAEAQQLLSTEPEADRPLRRQLLAAEAALALDQPFQAQAALLGIDDPAAAPLRARAKAMSGEYAEAHNLFRELDLEAPAREAAWLAEDWRDRTPSETPVFGPTAELAKAKIEASGDPSGMLARSAAALNESIAARDTIANLLAATDLSIEAE</sequence>
<gene>
    <name evidence="3" type="ORF">SAMN04489759_101325</name>
</gene>
<dbReference type="RefSeq" id="WP_093738482.1">
    <property type="nucleotide sequence ID" value="NZ_FNBP01000001.1"/>
</dbReference>
<evidence type="ECO:0000256" key="1">
    <source>
        <dbReference type="SAM" id="MobiDB-lite"/>
    </source>
</evidence>
<feature type="compositionally biased region" description="Polar residues" evidence="1">
    <location>
        <begin position="260"/>
        <end position="270"/>
    </location>
</feature>
<evidence type="ECO:0000313" key="4">
    <source>
        <dbReference type="Proteomes" id="UP000199399"/>
    </source>
</evidence>
<proteinExistence type="predicted"/>
<reference evidence="4" key="1">
    <citation type="submission" date="2016-10" db="EMBL/GenBank/DDBJ databases">
        <authorList>
            <person name="Varghese N."/>
            <person name="Submissions S."/>
        </authorList>
    </citation>
    <scope>NUCLEOTIDE SEQUENCE [LARGE SCALE GENOMIC DNA]</scope>
    <source>
        <strain evidence="4">DSM 16477</strain>
    </source>
</reference>
<keyword evidence="4" id="KW-1185">Reference proteome</keyword>
<feature type="region of interest" description="Disordered" evidence="1">
    <location>
        <begin position="249"/>
        <end position="270"/>
    </location>
</feature>
<feature type="signal peptide" evidence="2">
    <location>
        <begin position="1"/>
        <end position="19"/>
    </location>
</feature>
<keyword evidence="2" id="KW-0732">Signal</keyword>
<evidence type="ECO:0008006" key="5">
    <source>
        <dbReference type="Google" id="ProtNLM"/>
    </source>
</evidence>
<feature type="chain" id="PRO_5011741220" description="Tetratricopeptide repeat-containing protein" evidence="2">
    <location>
        <begin position="20"/>
        <end position="755"/>
    </location>
</feature>
<dbReference type="AlphaFoldDB" id="A0A1G7I860"/>
<accession>A0A1G7I860</accession>
<dbReference type="EMBL" id="FNBP01000001">
    <property type="protein sequence ID" value="SDF08664.1"/>
    <property type="molecule type" value="Genomic_DNA"/>
</dbReference>
<name>A0A1G7I860_9RHOB</name>
<dbReference type="OrthoDB" id="7847197at2"/>
<dbReference type="STRING" id="218672.SAMN04489759_101325"/>
<protein>
    <recommendedName>
        <fullName evidence="5">Tetratricopeptide repeat-containing protein</fullName>
    </recommendedName>
</protein>
<organism evidence="3 4">
    <name type="scientific">Sulfitobacter delicatus</name>
    <dbReference type="NCBI Taxonomy" id="218672"/>
    <lineage>
        <taxon>Bacteria</taxon>
        <taxon>Pseudomonadati</taxon>
        <taxon>Pseudomonadota</taxon>
        <taxon>Alphaproteobacteria</taxon>
        <taxon>Rhodobacterales</taxon>
        <taxon>Roseobacteraceae</taxon>
        <taxon>Sulfitobacter</taxon>
    </lineage>
</organism>